<reference evidence="2 3" key="1">
    <citation type="submission" date="2024-09" db="EMBL/GenBank/DDBJ databases">
        <authorList>
            <person name="Sun Q."/>
            <person name="Mori K."/>
        </authorList>
    </citation>
    <scope>NUCLEOTIDE SEQUENCE [LARGE SCALE GENOMIC DNA]</scope>
    <source>
        <strain evidence="2 3">CCM 7609</strain>
    </source>
</reference>
<dbReference type="Proteomes" id="UP001589575">
    <property type="component" value="Unassembled WGS sequence"/>
</dbReference>
<feature type="region of interest" description="Disordered" evidence="1">
    <location>
        <begin position="101"/>
        <end position="138"/>
    </location>
</feature>
<protein>
    <submittedName>
        <fullName evidence="2">Uncharacterized protein</fullName>
    </submittedName>
</protein>
<evidence type="ECO:0000313" key="2">
    <source>
        <dbReference type="EMBL" id="MFB9070765.1"/>
    </source>
</evidence>
<proteinExistence type="predicted"/>
<name>A0ABV5FVV3_9MICC</name>
<accession>A0ABV5FVV3</accession>
<sequence>MVQRVEDGVPHLFGEVTGIHVPAEDGQHAQAAQRGGTVEATGQQVAAGRLERKQRGGILHGASFRCLGSGGGASRPGQRLRPYWWYQRTVACSYSVARIVADPDQPPTPIATEGNHPRDQRFQPCPDRHRTQAVPEQQECRLGPGRRRLLHR</sequence>
<comment type="caution">
    <text evidence="2">The sequence shown here is derived from an EMBL/GenBank/DDBJ whole genome shotgun (WGS) entry which is preliminary data.</text>
</comment>
<gene>
    <name evidence="2" type="ORF">ACFFX0_05975</name>
</gene>
<evidence type="ECO:0000313" key="3">
    <source>
        <dbReference type="Proteomes" id="UP001589575"/>
    </source>
</evidence>
<evidence type="ECO:0000256" key="1">
    <source>
        <dbReference type="SAM" id="MobiDB-lite"/>
    </source>
</evidence>
<feature type="compositionally biased region" description="Basic and acidic residues" evidence="1">
    <location>
        <begin position="115"/>
        <end position="130"/>
    </location>
</feature>
<keyword evidence="3" id="KW-1185">Reference proteome</keyword>
<organism evidence="2 3">
    <name type="scientific">Citricoccus parietis</name>
    <dbReference type="NCBI Taxonomy" id="592307"/>
    <lineage>
        <taxon>Bacteria</taxon>
        <taxon>Bacillati</taxon>
        <taxon>Actinomycetota</taxon>
        <taxon>Actinomycetes</taxon>
        <taxon>Micrococcales</taxon>
        <taxon>Micrococcaceae</taxon>
        <taxon>Citricoccus</taxon>
    </lineage>
</organism>
<dbReference type="EMBL" id="JBHMFI010000001">
    <property type="protein sequence ID" value="MFB9070765.1"/>
    <property type="molecule type" value="Genomic_DNA"/>
</dbReference>